<proteinExistence type="predicted"/>
<dbReference type="InterPro" id="IPR051691">
    <property type="entry name" value="Metab_Enz_Cyan_OpOx_G3PDH"/>
</dbReference>
<evidence type="ECO:0000259" key="2">
    <source>
        <dbReference type="Pfam" id="PF07992"/>
    </source>
</evidence>
<organism evidence="3 4">
    <name type="scientific">Providencia heimbachae ATCC 35613</name>
    <dbReference type="NCBI Taxonomy" id="1354272"/>
    <lineage>
        <taxon>Bacteria</taxon>
        <taxon>Pseudomonadati</taxon>
        <taxon>Pseudomonadota</taxon>
        <taxon>Gammaproteobacteria</taxon>
        <taxon>Enterobacterales</taxon>
        <taxon>Morganellaceae</taxon>
        <taxon>Providencia</taxon>
    </lineage>
</organism>
<protein>
    <submittedName>
        <fullName evidence="3">Sarcosine oxidase alpha subunit</fullName>
        <ecNumber evidence="3">1.-.-.-</ecNumber>
        <ecNumber evidence="3">1.5.3.1</ecNumber>
    </submittedName>
</protein>
<sequence>MSFNYDVVIIGAGPTGIAAAHTLRRRGIHNIAILEREAHAGGVPRHCQHPTFGLLAFKRPMKGNQFAEKMLKSLGDTQIFTRSSVINVQPNGVLLVSMPEGVVEMTAKRVLIATGVRETPRHPRLVSGLRPQGVLTAGALQQFIYLNGKKPCRNPVIVGSELVSFSALWTLKNAGVKAQAMIESGERILAFKPATLFAKAMGTPVYLNSKITEIGGLERVEYVVIETAGKSHKIVCDSVIFTGGFVGENTLIRKSHLDFEASTGKPVTDQYGRCSDMSYYAAGNMLHPADMGDQCYQEGLLIGGNMADDLLENHHQPTLSNKPRLPINIDNPISFSVPACIDLSGISADKIVFNIKVNKAVTGTIKVMAGDTVLYEKNHRCLPTRRILLKGIDLTKVQQDATEIRITVV</sequence>
<comment type="caution">
    <text evidence="3">The sequence shown here is derived from an EMBL/GenBank/DDBJ whole genome shotgun (WGS) entry which is preliminary data.</text>
</comment>
<gene>
    <name evidence="3" type="ORF">M998_3164</name>
</gene>
<dbReference type="Proteomes" id="UP000078224">
    <property type="component" value="Unassembled WGS sequence"/>
</dbReference>
<keyword evidence="4" id="KW-1185">Reference proteome</keyword>
<dbReference type="AlphaFoldDB" id="A0A1B7JMQ2"/>
<dbReference type="PANTHER" id="PTHR42949:SF3">
    <property type="entry name" value="ANAEROBIC GLYCEROL-3-PHOSPHATE DEHYDROGENASE SUBUNIT B"/>
    <property type="match status" value="1"/>
</dbReference>
<evidence type="ECO:0000313" key="4">
    <source>
        <dbReference type="Proteomes" id="UP000078224"/>
    </source>
</evidence>
<dbReference type="Gene3D" id="3.50.50.60">
    <property type="entry name" value="FAD/NAD(P)-binding domain"/>
    <property type="match status" value="2"/>
</dbReference>
<feature type="domain" description="FAD/NAD(P)-binding" evidence="2">
    <location>
        <begin position="5"/>
        <end position="286"/>
    </location>
</feature>
<dbReference type="InterPro" id="IPR023753">
    <property type="entry name" value="FAD/NAD-binding_dom"/>
</dbReference>
<dbReference type="PATRIC" id="fig|1354272.4.peg.3229"/>
<dbReference type="Pfam" id="PF07992">
    <property type="entry name" value="Pyr_redox_2"/>
    <property type="match status" value="1"/>
</dbReference>
<evidence type="ECO:0000256" key="1">
    <source>
        <dbReference type="ARBA" id="ARBA00023002"/>
    </source>
</evidence>
<reference evidence="3 4" key="1">
    <citation type="submission" date="2016-04" db="EMBL/GenBank/DDBJ databases">
        <title>ATOL: Assembling a taxonomically balanced genome-scale reconstruction of the evolutionary history of the Enterobacteriaceae.</title>
        <authorList>
            <person name="Plunkett G.III."/>
            <person name="Neeno-Eckwall E.C."/>
            <person name="Glasner J.D."/>
            <person name="Perna N.T."/>
        </authorList>
    </citation>
    <scope>NUCLEOTIDE SEQUENCE [LARGE SCALE GENOMIC DNA]</scope>
    <source>
        <strain evidence="3 4">ATCC 35613</strain>
    </source>
</reference>
<dbReference type="EC" id="1.5.3.1" evidence="3"/>
<dbReference type="InterPro" id="IPR036188">
    <property type="entry name" value="FAD/NAD-bd_sf"/>
</dbReference>
<evidence type="ECO:0000313" key="3">
    <source>
        <dbReference type="EMBL" id="OAT49188.1"/>
    </source>
</evidence>
<dbReference type="EMBL" id="LXEW01000042">
    <property type="protein sequence ID" value="OAT49188.1"/>
    <property type="molecule type" value="Genomic_DNA"/>
</dbReference>
<dbReference type="PRINTS" id="PR00469">
    <property type="entry name" value="PNDRDTASEII"/>
</dbReference>
<dbReference type="PANTHER" id="PTHR42949">
    <property type="entry name" value="ANAEROBIC GLYCEROL-3-PHOSPHATE DEHYDROGENASE SUBUNIT B"/>
    <property type="match status" value="1"/>
</dbReference>
<dbReference type="PRINTS" id="PR00368">
    <property type="entry name" value="FADPNR"/>
</dbReference>
<dbReference type="EC" id="1.-.-.-" evidence="3"/>
<keyword evidence="1 3" id="KW-0560">Oxidoreductase</keyword>
<dbReference type="SUPFAM" id="SSF51905">
    <property type="entry name" value="FAD/NAD(P)-binding domain"/>
    <property type="match status" value="1"/>
</dbReference>
<name>A0A1B7JMQ2_9GAMM</name>
<dbReference type="OrthoDB" id="5287468at2"/>
<dbReference type="RefSeq" id="WP_068909729.1">
    <property type="nucleotide sequence ID" value="NZ_LXEW01000042.1"/>
</dbReference>
<dbReference type="GO" id="GO:0008115">
    <property type="term" value="F:sarcosine oxidase activity"/>
    <property type="evidence" value="ECO:0007669"/>
    <property type="project" value="UniProtKB-EC"/>
</dbReference>
<accession>A0A1B7JMQ2</accession>